<feature type="domain" description="GRF-type" evidence="13">
    <location>
        <begin position="227"/>
        <end position="271"/>
    </location>
</feature>
<dbReference type="GO" id="GO:0006508">
    <property type="term" value="P:proteolysis"/>
    <property type="evidence" value="ECO:0007669"/>
    <property type="project" value="UniProtKB-KW"/>
</dbReference>
<evidence type="ECO:0000256" key="10">
    <source>
        <dbReference type="PROSITE-ProRule" id="PRU01343"/>
    </source>
</evidence>
<evidence type="ECO:0000256" key="2">
    <source>
        <dbReference type="ARBA" id="ARBA00022670"/>
    </source>
</evidence>
<feature type="region of interest" description="Disordered" evidence="11">
    <location>
        <begin position="1"/>
        <end position="61"/>
    </location>
</feature>
<keyword evidence="5 9" id="KW-0378">Hydrolase</keyword>
<comment type="caution">
    <text evidence="14">The sequence shown here is derived from an EMBL/GenBank/DDBJ whole genome shotgun (WGS) entry which is preliminary data.</text>
</comment>
<dbReference type="InterPro" id="IPR000169">
    <property type="entry name" value="Pept_cys_AS"/>
</dbReference>
<accession>A0ABD3SH80</accession>
<dbReference type="PANTHER" id="PTHR10183">
    <property type="entry name" value="CALPAIN"/>
    <property type="match status" value="1"/>
</dbReference>
<dbReference type="GO" id="GO:0008270">
    <property type="term" value="F:zinc ion binding"/>
    <property type="evidence" value="ECO:0007669"/>
    <property type="project" value="UniProtKB-KW"/>
</dbReference>
<dbReference type="GO" id="GO:0008234">
    <property type="term" value="F:cysteine-type peptidase activity"/>
    <property type="evidence" value="ECO:0007669"/>
    <property type="project" value="UniProtKB-UniRule"/>
</dbReference>
<dbReference type="InterPro" id="IPR038765">
    <property type="entry name" value="Papain-like_cys_pep_sf"/>
</dbReference>
<feature type="region of interest" description="Disordered" evidence="11">
    <location>
        <begin position="148"/>
        <end position="175"/>
    </location>
</feature>
<dbReference type="PROSITE" id="PS00139">
    <property type="entry name" value="THIOL_PROTEASE_CYS"/>
    <property type="match status" value="1"/>
</dbReference>
<dbReference type="EMBL" id="JALLPB020000029">
    <property type="protein sequence ID" value="KAL3823781.1"/>
    <property type="molecule type" value="Genomic_DNA"/>
</dbReference>
<name>A0ABD3SH80_9STRA</name>
<evidence type="ECO:0000256" key="3">
    <source>
        <dbReference type="ARBA" id="ARBA00022723"/>
    </source>
</evidence>
<dbReference type="Pfam" id="PF00648">
    <property type="entry name" value="Peptidase_C2"/>
    <property type="match status" value="2"/>
</dbReference>
<dbReference type="AlphaFoldDB" id="A0ABD3SH80"/>
<dbReference type="SUPFAM" id="SSF54001">
    <property type="entry name" value="Cysteine proteinases"/>
    <property type="match status" value="1"/>
</dbReference>
<dbReference type="InterPro" id="IPR001300">
    <property type="entry name" value="Peptidase_C2_calpain_cat"/>
</dbReference>
<dbReference type="Pfam" id="PF06839">
    <property type="entry name" value="Zn_ribbon_GRF"/>
    <property type="match status" value="1"/>
</dbReference>
<dbReference type="PROSITE" id="PS51999">
    <property type="entry name" value="ZF_GRF"/>
    <property type="match status" value="1"/>
</dbReference>
<dbReference type="SMART" id="SM00230">
    <property type="entry name" value="CysPc"/>
    <property type="match status" value="1"/>
</dbReference>
<keyword evidence="7" id="KW-0862">Zinc</keyword>
<keyword evidence="15" id="KW-1185">Reference proteome</keyword>
<evidence type="ECO:0000256" key="9">
    <source>
        <dbReference type="PROSITE-ProRule" id="PRU00239"/>
    </source>
</evidence>
<evidence type="ECO:0000259" key="12">
    <source>
        <dbReference type="PROSITE" id="PS50203"/>
    </source>
</evidence>
<reference evidence="14 15" key="1">
    <citation type="submission" date="2024-10" db="EMBL/GenBank/DDBJ databases">
        <title>Updated reference genomes for cyclostephanoid diatoms.</title>
        <authorList>
            <person name="Roberts W.R."/>
            <person name="Alverson A.J."/>
        </authorList>
    </citation>
    <scope>NUCLEOTIDE SEQUENCE [LARGE SCALE GENOMIC DNA]</scope>
    <source>
        <strain evidence="14 15">AJA228-03</strain>
    </source>
</reference>
<evidence type="ECO:0000256" key="5">
    <source>
        <dbReference type="ARBA" id="ARBA00022801"/>
    </source>
</evidence>
<keyword evidence="6 9" id="KW-0788">Thiol protease</keyword>
<dbReference type="PROSITE" id="PS50203">
    <property type="entry name" value="CALPAIN_CAT"/>
    <property type="match status" value="1"/>
</dbReference>
<dbReference type="Gene3D" id="3.90.70.10">
    <property type="entry name" value="Cysteine proteinases"/>
    <property type="match status" value="1"/>
</dbReference>
<feature type="active site" evidence="8 9">
    <location>
        <position position="617"/>
    </location>
</feature>
<feature type="active site" evidence="9">
    <location>
        <position position="307"/>
    </location>
</feature>
<feature type="active site" evidence="9">
    <location>
        <position position="570"/>
    </location>
</feature>
<dbReference type="InterPro" id="IPR022684">
    <property type="entry name" value="Calpain_cysteine_protease"/>
</dbReference>
<keyword evidence="2 9" id="KW-0645">Protease</keyword>
<evidence type="ECO:0000256" key="8">
    <source>
        <dbReference type="PIRSR" id="PIRSR622684-1"/>
    </source>
</evidence>
<keyword evidence="4 10" id="KW-0863">Zinc-finger</keyword>
<feature type="compositionally biased region" description="Basic and acidic residues" evidence="11">
    <location>
        <begin position="25"/>
        <end position="34"/>
    </location>
</feature>
<evidence type="ECO:0000259" key="13">
    <source>
        <dbReference type="PROSITE" id="PS51999"/>
    </source>
</evidence>
<comment type="similarity">
    <text evidence="1">Belongs to the peptidase C2 family.</text>
</comment>
<proteinExistence type="inferred from homology"/>
<gene>
    <name evidence="14" type="ORF">ACHAXA_011568</name>
</gene>
<dbReference type="PANTHER" id="PTHR10183:SF379">
    <property type="entry name" value="CALPAIN-5"/>
    <property type="match status" value="1"/>
</dbReference>
<evidence type="ECO:0000256" key="7">
    <source>
        <dbReference type="ARBA" id="ARBA00022833"/>
    </source>
</evidence>
<evidence type="ECO:0000256" key="1">
    <source>
        <dbReference type="ARBA" id="ARBA00007623"/>
    </source>
</evidence>
<evidence type="ECO:0000313" key="15">
    <source>
        <dbReference type="Proteomes" id="UP001530377"/>
    </source>
</evidence>
<sequence length="1126" mass="126049">MEVIDLLSDDDGCENSKKNGNSKANNDHLPRRDLISGQEGRALQHSGDHMEGGDSGGNSNQIARKKKLTDIMVIEVDCFPDKPPKNRASSKQAVKNPYKKGDLPSLHNPNKKKKRTTQLKDTPYQRDLQAGLVFEEDVYHNNQQCRASPSLKSFENDDTLSGDEESKHIRLTNPPSASIYSHHQLTTRLAHKLPPILYHDLDFVAGSPASIDGSSTKDEKSIAPPKCRCRPPRLCKLDYSSKVGPNHGRPYHCCPVKRGDGCNFFSWAFASHTLHWYRFGNHNGHVLVNPNRGFRADDLVQGKVGDCWFLSALAVVAERNDLIDRLIGASSLEDIGKLKKTGAVHPRTNDNFGVVEVTLFVDGFWKTIIMDDFLPCLIDLQSEKDEEDNIQIALELSLKTSGIDPKWLPDSKKKQCKRHVSSKFDPHAIADECRQTLHEIHEFLHQDRFSKDPSYRSNSRPTFLDRNSRPLLRDVMTSDLAYSKARHNQLWVPFVEKAYAKIHGSYRSISGGQVEEAFLDLTGAPTAVYNFDHQDFNPRHFWSELMQFRSKRLPMGCGTSSSQAGIVGMHAYSILDVQEVTNIGLDFFREKLAQRSLGNVSGFTEFDGIVRLLRLRNPHGQGEWKGEFSDNSPVWERLMENKHGNWKESQGMIDLTVPQSPELKRTMTNDGTFWIDYDSFLMGFSNVDVVLAFQGNHAKSFVSNFPTKSSNHRCTRAFEISAIDLQPDEEPFSKMVEVFVMIIQKTRRGASIGRSDRKKSYKPCDVGILVGERSNEGDSSGEVVLGAVDGRFLGLTRNGHMRLVLDRSSPERKLIIMPVSFGNPSATDEERSFVVRVVSDSPLFVEELPQPPKMNVALQKFCFGGKVMSLSNAGTSRHIGMQGTKSVLLECRVDKTYFYRILQVDCLAGGGGTVLLFLEVNDLCLSTKLEEISFSIEINCRGMVCRTVDGLENHEVITKGKKFEAAWRRFSLSVAGESNSRLLAAIVQGGQDYQLGSIKCRKSDATPASIGPISKYMNYKRPSDRVLSIDKRQKYEDFGIFTSFEPSKILGAECVELSSTFSCPTTRDENITISSTESGIDQDAIEQDAAIMASMEFLDVIDATETLSSFDQDNLEKAIALSLNEQ</sequence>
<keyword evidence="3" id="KW-0479">Metal-binding</keyword>
<evidence type="ECO:0000256" key="11">
    <source>
        <dbReference type="SAM" id="MobiDB-lite"/>
    </source>
</evidence>
<organism evidence="14 15">
    <name type="scientific">Cyclostephanos tholiformis</name>
    <dbReference type="NCBI Taxonomy" id="382380"/>
    <lineage>
        <taxon>Eukaryota</taxon>
        <taxon>Sar</taxon>
        <taxon>Stramenopiles</taxon>
        <taxon>Ochrophyta</taxon>
        <taxon>Bacillariophyta</taxon>
        <taxon>Coscinodiscophyceae</taxon>
        <taxon>Thalassiosirophycidae</taxon>
        <taxon>Stephanodiscales</taxon>
        <taxon>Stephanodiscaceae</taxon>
        <taxon>Cyclostephanos</taxon>
    </lineage>
</organism>
<feature type="domain" description="Calpain catalytic" evidence="12">
    <location>
        <begin position="274"/>
        <end position="689"/>
    </location>
</feature>
<evidence type="ECO:0000256" key="4">
    <source>
        <dbReference type="ARBA" id="ARBA00022771"/>
    </source>
</evidence>
<evidence type="ECO:0000313" key="14">
    <source>
        <dbReference type="EMBL" id="KAL3823781.1"/>
    </source>
</evidence>
<evidence type="ECO:0008006" key="16">
    <source>
        <dbReference type="Google" id="ProtNLM"/>
    </source>
</evidence>
<evidence type="ECO:0000256" key="6">
    <source>
        <dbReference type="ARBA" id="ARBA00022807"/>
    </source>
</evidence>
<dbReference type="Proteomes" id="UP001530377">
    <property type="component" value="Unassembled WGS sequence"/>
</dbReference>
<feature type="region of interest" description="Disordered" evidence="11">
    <location>
        <begin position="78"/>
        <end position="122"/>
    </location>
</feature>
<protein>
    <recommendedName>
        <fullName evidence="16">Calpain catalytic domain-containing protein</fullName>
    </recommendedName>
</protein>
<dbReference type="InterPro" id="IPR010666">
    <property type="entry name" value="Znf_GRF"/>
</dbReference>